<gene>
    <name evidence="8" type="ORF">SAMN05216212_0647</name>
</gene>
<dbReference type="PANTHER" id="PTHR11985">
    <property type="entry name" value="GLYCEROL-3-PHOSPHATE DEHYDROGENASE"/>
    <property type="match status" value="1"/>
</dbReference>
<keyword evidence="3" id="KW-0285">Flavoprotein</keyword>
<evidence type="ECO:0000313" key="9">
    <source>
        <dbReference type="Proteomes" id="UP000199305"/>
    </source>
</evidence>
<dbReference type="InterPro" id="IPR006076">
    <property type="entry name" value="FAD-dep_OxRdtase"/>
</dbReference>
<feature type="domain" description="FAD dependent oxidoreductase" evidence="7">
    <location>
        <begin position="6"/>
        <end position="362"/>
    </location>
</feature>
<evidence type="ECO:0000256" key="4">
    <source>
        <dbReference type="ARBA" id="ARBA00022827"/>
    </source>
</evidence>
<organism evidence="8 9">
    <name type="scientific">Microbulbifer yueqingensis</name>
    <dbReference type="NCBI Taxonomy" id="658219"/>
    <lineage>
        <taxon>Bacteria</taxon>
        <taxon>Pseudomonadati</taxon>
        <taxon>Pseudomonadota</taxon>
        <taxon>Gammaproteobacteria</taxon>
        <taxon>Cellvibrionales</taxon>
        <taxon>Microbulbiferaceae</taxon>
        <taxon>Microbulbifer</taxon>
    </lineage>
</organism>
<dbReference type="GO" id="GO:0004368">
    <property type="term" value="F:glycerol-3-phosphate dehydrogenase (quinone) activity"/>
    <property type="evidence" value="ECO:0007669"/>
    <property type="project" value="InterPro"/>
</dbReference>
<feature type="region of interest" description="Disordered" evidence="6">
    <location>
        <begin position="373"/>
        <end position="402"/>
    </location>
</feature>
<evidence type="ECO:0000256" key="3">
    <source>
        <dbReference type="ARBA" id="ARBA00022630"/>
    </source>
</evidence>
<dbReference type="InterPro" id="IPR036188">
    <property type="entry name" value="FAD/NAD-bd_sf"/>
</dbReference>
<dbReference type="Gene3D" id="3.50.50.60">
    <property type="entry name" value="FAD/NAD(P)-binding domain"/>
    <property type="match status" value="1"/>
</dbReference>
<protein>
    <submittedName>
        <fullName evidence="8">Glycerol-3-phosphate dehydrogenase</fullName>
    </submittedName>
</protein>
<reference evidence="9" key="1">
    <citation type="submission" date="2016-10" db="EMBL/GenBank/DDBJ databases">
        <authorList>
            <person name="Varghese N."/>
            <person name="Submissions S."/>
        </authorList>
    </citation>
    <scope>NUCLEOTIDE SEQUENCE [LARGE SCALE GENOMIC DNA]</scope>
    <source>
        <strain evidence="9">CGMCC 1.10658</strain>
    </source>
</reference>
<dbReference type="STRING" id="658219.SAMN05216212_0647"/>
<dbReference type="PRINTS" id="PR01001">
    <property type="entry name" value="FADG3PDH"/>
</dbReference>
<dbReference type="GO" id="GO:0046168">
    <property type="term" value="P:glycerol-3-phosphate catabolic process"/>
    <property type="evidence" value="ECO:0007669"/>
    <property type="project" value="TreeGrafter"/>
</dbReference>
<dbReference type="AlphaFoldDB" id="A0A1G8VMU8"/>
<dbReference type="PROSITE" id="PS00978">
    <property type="entry name" value="FAD_G3PDH_2"/>
    <property type="match status" value="1"/>
</dbReference>
<evidence type="ECO:0000256" key="6">
    <source>
        <dbReference type="SAM" id="MobiDB-lite"/>
    </source>
</evidence>
<dbReference type="Gene3D" id="3.30.9.10">
    <property type="entry name" value="D-Amino Acid Oxidase, subunit A, domain 2"/>
    <property type="match status" value="1"/>
</dbReference>
<keyword evidence="5" id="KW-0560">Oxidoreductase</keyword>
<dbReference type="PANTHER" id="PTHR11985:SF15">
    <property type="entry name" value="GLYCEROL-3-PHOSPHATE DEHYDROGENASE, MITOCHONDRIAL"/>
    <property type="match status" value="1"/>
</dbReference>
<accession>A0A1G8VMU8</accession>
<dbReference type="Proteomes" id="UP000199305">
    <property type="component" value="Unassembled WGS sequence"/>
</dbReference>
<evidence type="ECO:0000256" key="1">
    <source>
        <dbReference type="ARBA" id="ARBA00001974"/>
    </source>
</evidence>
<dbReference type="InterPro" id="IPR000447">
    <property type="entry name" value="G3P_DH_FAD-dep"/>
</dbReference>
<feature type="compositionally biased region" description="Polar residues" evidence="6">
    <location>
        <begin position="378"/>
        <end position="395"/>
    </location>
</feature>
<evidence type="ECO:0000256" key="2">
    <source>
        <dbReference type="ARBA" id="ARBA00007330"/>
    </source>
</evidence>
<dbReference type="EMBL" id="FNFH01000001">
    <property type="protein sequence ID" value="SDJ67396.1"/>
    <property type="molecule type" value="Genomic_DNA"/>
</dbReference>
<proteinExistence type="inferred from homology"/>
<dbReference type="SUPFAM" id="SSF51905">
    <property type="entry name" value="FAD/NAD(P)-binding domain"/>
    <property type="match status" value="1"/>
</dbReference>
<evidence type="ECO:0000259" key="7">
    <source>
        <dbReference type="Pfam" id="PF01266"/>
    </source>
</evidence>
<evidence type="ECO:0000256" key="5">
    <source>
        <dbReference type="ARBA" id="ARBA00023002"/>
    </source>
</evidence>
<keyword evidence="9" id="KW-1185">Reference proteome</keyword>
<keyword evidence="4" id="KW-0274">FAD</keyword>
<sequence>MSTDFDVLVVGAGIQGAGTAEALVEAGYSVAILEQSGIAAATSSRSSKLIHGGLRYLETGQFHLVRECLRERQWLLDHKPHLVRMVPFYLPVYRHSRHSPWQIRLGLSLYSLLAGVSREYARFRKVPREQWHTLQGLDQEGLLAVYRYFDGQTDDAALTHDAINAALHGGARLVCPASLVGAEVHAGRVLVDYVADGQLNTLHVRALVNCSGPWVATTNERCSPPAPLPPLELVAGTHIELPVMLGDCIFYLQAEDGRAIFVMPWRGRTLVGTTERSYSGEPQDVAPTVEEERYLLNTVQHYFPRTRNLSLNDICDSWAGLRVLPGSNASPFSRPRETLIACDNERRPRVLAVAGGKLTSYRATARKVVRRLRPTLDGDQSGSNPHTARSDAPSTSEKERNL</sequence>
<name>A0A1G8VMU8_9GAMM</name>
<evidence type="ECO:0000313" key="8">
    <source>
        <dbReference type="EMBL" id="SDJ67396.1"/>
    </source>
</evidence>
<comment type="similarity">
    <text evidence="2">Belongs to the FAD-dependent glycerol-3-phosphate dehydrogenase family.</text>
</comment>
<dbReference type="Pfam" id="PF01266">
    <property type="entry name" value="DAO"/>
    <property type="match status" value="1"/>
</dbReference>
<dbReference type="RefSeq" id="WP_091508003.1">
    <property type="nucleotide sequence ID" value="NZ_FNFH01000001.1"/>
</dbReference>
<dbReference type="OrthoDB" id="9766796at2"/>
<comment type="cofactor">
    <cofactor evidence="1">
        <name>FAD</name>
        <dbReference type="ChEBI" id="CHEBI:57692"/>
    </cofactor>
</comment>